<keyword evidence="2" id="KW-1185">Reference proteome</keyword>
<protein>
    <submittedName>
        <fullName evidence="1">Uncharacterized protein</fullName>
    </submittedName>
</protein>
<organism evidence="1 2">
    <name type="scientific">Panacibacter microcysteis</name>
    <dbReference type="NCBI Taxonomy" id="2793269"/>
    <lineage>
        <taxon>Bacteria</taxon>
        <taxon>Pseudomonadati</taxon>
        <taxon>Bacteroidota</taxon>
        <taxon>Chitinophagia</taxon>
        <taxon>Chitinophagales</taxon>
        <taxon>Chitinophagaceae</taxon>
        <taxon>Panacibacter</taxon>
    </lineage>
</organism>
<dbReference type="EMBL" id="JADWYR010000001">
    <property type="protein sequence ID" value="MBG9375402.1"/>
    <property type="molecule type" value="Genomic_DNA"/>
</dbReference>
<dbReference type="RefSeq" id="WP_196989456.1">
    <property type="nucleotide sequence ID" value="NZ_JADWYR010000001.1"/>
</dbReference>
<accession>A0A931GYD3</accession>
<reference evidence="1" key="1">
    <citation type="submission" date="2020-11" db="EMBL/GenBank/DDBJ databases">
        <title>Bacterial whole genome sequence for Panacibacter sp. DH6.</title>
        <authorList>
            <person name="Le V."/>
            <person name="Ko S."/>
            <person name="Ahn C.-Y."/>
            <person name="Oh H.-M."/>
        </authorList>
    </citation>
    <scope>NUCLEOTIDE SEQUENCE</scope>
    <source>
        <strain evidence="1">DH6</strain>
    </source>
</reference>
<comment type="caution">
    <text evidence="1">The sequence shown here is derived from an EMBL/GenBank/DDBJ whole genome shotgun (WGS) entry which is preliminary data.</text>
</comment>
<proteinExistence type="predicted"/>
<evidence type="ECO:0000313" key="2">
    <source>
        <dbReference type="Proteomes" id="UP000628448"/>
    </source>
</evidence>
<evidence type="ECO:0000313" key="1">
    <source>
        <dbReference type="EMBL" id="MBG9375402.1"/>
    </source>
</evidence>
<gene>
    <name evidence="1" type="ORF">I5907_04100</name>
</gene>
<dbReference type="Proteomes" id="UP000628448">
    <property type="component" value="Unassembled WGS sequence"/>
</dbReference>
<name>A0A931GYD3_9BACT</name>
<sequence length="181" mass="20171">MKKLAAILLLAIFAFNTVGYRLFFNMLESTTDAAFTAQLDHGNYDSKDLVEVKVPINMPYQVATPAFERVDGEINVNGQVYKYVMRKVQADTMTLLCLPHYEKTALQNKATEFAGKVNDLPTNDTNKKAEAFKMLTADFDITENLSLAGLQTSQAVSNLYRNAGLSRTFIPENGQPPEVFC</sequence>
<dbReference type="AlphaFoldDB" id="A0A931GYD3"/>